<feature type="binding site" evidence="8">
    <location>
        <position position="136"/>
    </location>
    <ligand>
        <name>L-tryptophan</name>
        <dbReference type="ChEBI" id="CHEBI:57912"/>
    </ligand>
</feature>
<comment type="caution">
    <text evidence="10">The sequence shown here is derived from an EMBL/GenBank/DDBJ whole genome shotgun (WGS) entry which is preliminary data.</text>
</comment>
<keyword evidence="4 8" id="KW-0067">ATP-binding</keyword>
<reference evidence="10 11" key="1">
    <citation type="journal article" date="2016" name="Nat. Commun.">
        <title>Thousands of microbial genomes shed light on interconnected biogeochemical processes in an aquifer system.</title>
        <authorList>
            <person name="Anantharaman K."/>
            <person name="Brown C.T."/>
            <person name="Hug L.A."/>
            <person name="Sharon I."/>
            <person name="Castelle C.J."/>
            <person name="Probst A.J."/>
            <person name="Thomas B.C."/>
            <person name="Singh A."/>
            <person name="Wilkins M.J."/>
            <person name="Karaoz U."/>
            <person name="Brodie E.L."/>
            <person name="Williams K.H."/>
            <person name="Hubbard S.S."/>
            <person name="Banfield J.F."/>
        </authorList>
    </citation>
    <scope>NUCLEOTIDE SEQUENCE [LARGE SCALE GENOMIC DNA]</scope>
</reference>
<evidence type="ECO:0000313" key="10">
    <source>
        <dbReference type="EMBL" id="OHB03885.1"/>
    </source>
</evidence>
<dbReference type="InterPro" id="IPR024109">
    <property type="entry name" value="Trp-tRNA-ligase_bac-type"/>
</dbReference>
<protein>
    <recommendedName>
        <fullName evidence="8">Tryptophan--tRNA ligase</fullName>
        <ecNumber evidence="8">6.1.1.2</ecNumber>
    </recommendedName>
    <alternativeName>
        <fullName evidence="8">Tryptophanyl-tRNA synthetase</fullName>
        <shortName evidence="8">TrpRS</shortName>
    </alternativeName>
</protein>
<name>A0A1G2U2Y1_9BACT</name>
<evidence type="ECO:0000313" key="11">
    <source>
        <dbReference type="Proteomes" id="UP000176800"/>
    </source>
</evidence>
<dbReference type="PRINTS" id="PR01039">
    <property type="entry name" value="TRNASYNTHTRP"/>
</dbReference>
<dbReference type="GO" id="GO:0005524">
    <property type="term" value="F:ATP binding"/>
    <property type="evidence" value="ECO:0007669"/>
    <property type="project" value="UniProtKB-UniRule"/>
</dbReference>
<dbReference type="AlphaFoldDB" id="A0A1G2U2Y1"/>
<dbReference type="GO" id="GO:0005829">
    <property type="term" value="C:cytosol"/>
    <property type="evidence" value="ECO:0007669"/>
    <property type="project" value="TreeGrafter"/>
</dbReference>
<feature type="binding site" evidence="8">
    <location>
        <begin position="194"/>
        <end position="198"/>
    </location>
    <ligand>
        <name>ATP</name>
        <dbReference type="ChEBI" id="CHEBI:30616"/>
    </ligand>
</feature>
<comment type="subcellular location">
    <subcellularLocation>
        <location evidence="8">Cytoplasm</location>
    </subcellularLocation>
</comment>
<evidence type="ECO:0000256" key="3">
    <source>
        <dbReference type="ARBA" id="ARBA00022741"/>
    </source>
</evidence>
<accession>A0A1G2U2Y1</accession>
<evidence type="ECO:0000256" key="8">
    <source>
        <dbReference type="HAMAP-Rule" id="MF_00140"/>
    </source>
</evidence>
<feature type="short sequence motif" description="'KMSKS' region" evidence="8">
    <location>
        <begin position="194"/>
        <end position="198"/>
    </location>
</feature>
<evidence type="ECO:0000256" key="4">
    <source>
        <dbReference type="ARBA" id="ARBA00022840"/>
    </source>
</evidence>
<feature type="binding site" evidence="8">
    <location>
        <position position="187"/>
    </location>
    <ligand>
        <name>ATP</name>
        <dbReference type="ChEBI" id="CHEBI:30616"/>
    </ligand>
</feature>
<evidence type="ECO:0000256" key="5">
    <source>
        <dbReference type="ARBA" id="ARBA00022917"/>
    </source>
</evidence>
<dbReference type="FunFam" id="1.10.240.10:FF:000005">
    <property type="entry name" value="Tryptophan--tRNA ligase"/>
    <property type="match status" value="1"/>
</dbReference>
<keyword evidence="5 8" id="KW-0648">Protein biosynthesis</keyword>
<evidence type="ECO:0000256" key="6">
    <source>
        <dbReference type="ARBA" id="ARBA00023146"/>
    </source>
</evidence>
<feature type="binding site" evidence="8">
    <location>
        <begin position="148"/>
        <end position="150"/>
    </location>
    <ligand>
        <name>ATP</name>
        <dbReference type="ChEBI" id="CHEBI:30616"/>
    </ligand>
</feature>
<evidence type="ECO:0000256" key="9">
    <source>
        <dbReference type="RuleBase" id="RU363036"/>
    </source>
</evidence>
<dbReference type="CDD" id="cd00806">
    <property type="entry name" value="TrpRS_core"/>
    <property type="match status" value="1"/>
</dbReference>
<feature type="short sequence motif" description="'HIGH' region" evidence="8">
    <location>
        <begin position="14"/>
        <end position="22"/>
    </location>
</feature>
<dbReference type="InterPro" id="IPR050203">
    <property type="entry name" value="Trp-tRNA_synthetase"/>
</dbReference>
<dbReference type="HAMAP" id="MF_00140_B">
    <property type="entry name" value="Trp_tRNA_synth_B"/>
    <property type="match status" value="1"/>
</dbReference>
<dbReference type="Gene3D" id="1.10.240.10">
    <property type="entry name" value="Tyrosyl-Transfer RNA Synthetase"/>
    <property type="match status" value="1"/>
</dbReference>
<comment type="catalytic activity">
    <reaction evidence="7 8">
        <text>tRNA(Trp) + L-tryptophan + ATP = L-tryptophyl-tRNA(Trp) + AMP + diphosphate + H(+)</text>
        <dbReference type="Rhea" id="RHEA:24080"/>
        <dbReference type="Rhea" id="RHEA-COMP:9671"/>
        <dbReference type="Rhea" id="RHEA-COMP:9705"/>
        <dbReference type="ChEBI" id="CHEBI:15378"/>
        <dbReference type="ChEBI" id="CHEBI:30616"/>
        <dbReference type="ChEBI" id="CHEBI:33019"/>
        <dbReference type="ChEBI" id="CHEBI:57912"/>
        <dbReference type="ChEBI" id="CHEBI:78442"/>
        <dbReference type="ChEBI" id="CHEBI:78535"/>
        <dbReference type="ChEBI" id="CHEBI:456215"/>
        <dbReference type="EC" id="6.1.1.2"/>
    </reaction>
</comment>
<keyword evidence="3 8" id="KW-0547">Nucleotide-binding</keyword>
<dbReference type="PANTHER" id="PTHR43766:SF1">
    <property type="entry name" value="TRYPTOPHAN--TRNA LIGASE, MITOCHONDRIAL"/>
    <property type="match status" value="1"/>
</dbReference>
<comment type="function">
    <text evidence="8">Catalyzes the attachment of tryptophan to tRNA(Trp).</text>
</comment>
<dbReference type="PANTHER" id="PTHR43766">
    <property type="entry name" value="TRYPTOPHAN--TRNA LIGASE, MITOCHONDRIAL"/>
    <property type="match status" value="1"/>
</dbReference>
<feature type="binding site" evidence="8">
    <location>
        <begin position="13"/>
        <end position="15"/>
    </location>
    <ligand>
        <name>ATP</name>
        <dbReference type="ChEBI" id="CHEBI:30616"/>
    </ligand>
</feature>
<keyword evidence="6 8" id="KW-0030">Aminoacyl-tRNA synthetase</keyword>
<keyword evidence="8" id="KW-0963">Cytoplasm</keyword>
<evidence type="ECO:0000256" key="7">
    <source>
        <dbReference type="ARBA" id="ARBA00049929"/>
    </source>
</evidence>
<dbReference type="NCBIfam" id="TIGR00233">
    <property type="entry name" value="trpS"/>
    <property type="match status" value="1"/>
</dbReference>
<dbReference type="EMBL" id="MHWE01000012">
    <property type="protein sequence ID" value="OHB03885.1"/>
    <property type="molecule type" value="Genomic_DNA"/>
</dbReference>
<comment type="subunit">
    <text evidence="8">Homodimer.</text>
</comment>
<dbReference type="InterPro" id="IPR014729">
    <property type="entry name" value="Rossmann-like_a/b/a_fold"/>
</dbReference>
<feature type="binding site" evidence="8">
    <location>
        <begin position="21"/>
        <end position="22"/>
    </location>
    <ligand>
        <name>ATP</name>
        <dbReference type="ChEBI" id="CHEBI:30616"/>
    </ligand>
</feature>
<evidence type="ECO:0000256" key="1">
    <source>
        <dbReference type="ARBA" id="ARBA00005594"/>
    </source>
</evidence>
<dbReference type="Gene3D" id="3.40.50.620">
    <property type="entry name" value="HUPs"/>
    <property type="match status" value="1"/>
</dbReference>
<dbReference type="InterPro" id="IPR002305">
    <property type="entry name" value="aa-tRNA-synth_Ic"/>
</dbReference>
<dbReference type="PROSITE" id="PS00178">
    <property type="entry name" value="AA_TRNA_LIGASE_I"/>
    <property type="match status" value="1"/>
</dbReference>
<dbReference type="InterPro" id="IPR002306">
    <property type="entry name" value="Trp-tRNA-ligase"/>
</dbReference>
<dbReference type="SUPFAM" id="SSF52374">
    <property type="entry name" value="Nucleotidylyl transferase"/>
    <property type="match status" value="1"/>
</dbReference>
<dbReference type="GO" id="GO:0004830">
    <property type="term" value="F:tryptophan-tRNA ligase activity"/>
    <property type="evidence" value="ECO:0007669"/>
    <property type="project" value="UniProtKB-UniRule"/>
</dbReference>
<comment type="similarity">
    <text evidence="1 8 9">Belongs to the class-I aminoacyl-tRNA synthetase family.</text>
</comment>
<sequence>MNRNNLVLVSGVKPTGRPHIGNYFGAMSQFVELQNEYKSFIFIADLHALTSLQNPKELNENIIDVALDYLAVGIDPKVTCIYKQSDVPQVAELAWVFNCITTVPYLMRAHAFKDAEAKNKEINIGVFDYPMLMAADILIQDADIVPVGADQKQHLEITRDTAEKFNRIFGETFTVPKERILEKVETIPGTDGQKMSKSRDNVIGLFASDNEIKEAVMKIPTDSKEVDEPKDPETCKVFALHKLFTEGPEFEDLLHRYESGGIGYKESKEILIKNISNFIAPLREKRERLAQDKDIVIKILKDGGEVARKRAEEKMEKVRQAVGVSL</sequence>
<keyword evidence="2 8" id="KW-0436">Ligase</keyword>
<gene>
    <name evidence="8" type="primary">trpS</name>
    <name evidence="10" type="ORF">A3B14_00935</name>
</gene>
<dbReference type="EC" id="6.1.1.2" evidence="8"/>
<organism evidence="10 11">
    <name type="scientific">Candidatus Zambryskibacteria bacterium RIFCSPLOWO2_01_FULL_45_21</name>
    <dbReference type="NCBI Taxonomy" id="1802761"/>
    <lineage>
        <taxon>Bacteria</taxon>
        <taxon>Candidatus Zambryskiibacteriota</taxon>
    </lineage>
</organism>
<evidence type="ECO:0000256" key="2">
    <source>
        <dbReference type="ARBA" id="ARBA00022598"/>
    </source>
</evidence>
<dbReference type="Proteomes" id="UP000176800">
    <property type="component" value="Unassembled WGS sequence"/>
</dbReference>
<dbReference type="Pfam" id="PF00579">
    <property type="entry name" value="tRNA-synt_1b"/>
    <property type="match status" value="1"/>
</dbReference>
<proteinExistence type="inferred from homology"/>
<dbReference type="InterPro" id="IPR001412">
    <property type="entry name" value="aa-tRNA-synth_I_CS"/>
</dbReference>
<dbReference type="GO" id="GO:0006436">
    <property type="term" value="P:tryptophanyl-tRNA aminoacylation"/>
    <property type="evidence" value="ECO:0007669"/>
    <property type="project" value="UniProtKB-UniRule"/>
</dbReference>